<evidence type="ECO:0000259" key="1">
    <source>
        <dbReference type="Pfam" id="PF01575"/>
    </source>
</evidence>
<organism evidence="3 4">
    <name type="scientific">Pararhodobacter aggregans</name>
    <dbReference type="NCBI Taxonomy" id="404875"/>
    <lineage>
        <taxon>Bacteria</taxon>
        <taxon>Pseudomonadati</taxon>
        <taxon>Pseudomonadota</taxon>
        <taxon>Alphaproteobacteria</taxon>
        <taxon>Rhodobacterales</taxon>
        <taxon>Paracoccaceae</taxon>
        <taxon>Pararhodobacter</taxon>
    </lineage>
</organism>
<evidence type="ECO:0000313" key="3">
    <source>
        <dbReference type="EMBL" id="PVE48274.1"/>
    </source>
</evidence>
<gene>
    <name evidence="3" type="ORF">DDE23_08870</name>
</gene>
<dbReference type="CDD" id="cd03448">
    <property type="entry name" value="HDE_HSD"/>
    <property type="match status" value="1"/>
</dbReference>
<comment type="caution">
    <text evidence="3">The sequence shown here is derived from an EMBL/GenBank/DDBJ whole genome shotgun (WGS) entry which is preliminary data.</text>
</comment>
<protein>
    <submittedName>
        <fullName evidence="3">3-alpha,7-alpha, 12-alpha-trihydroxy-5-beta-cholest-24-enoyl-CoA hydratase</fullName>
    </submittedName>
</protein>
<dbReference type="InterPro" id="IPR054357">
    <property type="entry name" value="MFE-2_N"/>
</dbReference>
<evidence type="ECO:0000259" key="2">
    <source>
        <dbReference type="Pfam" id="PF22622"/>
    </source>
</evidence>
<dbReference type="PANTHER" id="PTHR13078:SF56">
    <property type="entry name" value="PEROXISOMAL MULTIFUNCTIONAL ENZYME TYPE 2"/>
    <property type="match status" value="1"/>
</dbReference>
<dbReference type="PANTHER" id="PTHR13078">
    <property type="entry name" value="PEROXISOMAL MULTIFUNCTIONAL ENZYME TYPE 2-RELATED"/>
    <property type="match status" value="1"/>
</dbReference>
<accession>A0A2T7UUD0</accession>
<dbReference type="GO" id="GO:0003857">
    <property type="term" value="F:(3S)-3-hydroxyacyl-CoA dehydrogenase (NAD+) activity"/>
    <property type="evidence" value="ECO:0007669"/>
    <property type="project" value="TreeGrafter"/>
</dbReference>
<dbReference type="InterPro" id="IPR029069">
    <property type="entry name" value="HotDog_dom_sf"/>
</dbReference>
<feature type="domain" description="Peroxisomal multifunctional enzyme type 2-like N-terminal" evidence="2">
    <location>
        <begin position="13"/>
        <end position="135"/>
    </location>
</feature>
<name>A0A2T7UUD0_9RHOB</name>
<evidence type="ECO:0000313" key="4">
    <source>
        <dbReference type="Proteomes" id="UP000244810"/>
    </source>
</evidence>
<dbReference type="Pfam" id="PF22622">
    <property type="entry name" value="MFE-2_hydrat-2_N"/>
    <property type="match status" value="1"/>
</dbReference>
<proteinExistence type="predicted"/>
<dbReference type="SUPFAM" id="SSF54637">
    <property type="entry name" value="Thioesterase/thiol ester dehydrase-isomerase"/>
    <property type="match status" value="2"/>
</dbReference>
<dbReference type="InterPro" id="IPR002539">
    <property type="entry name" value="MaoC-like_dom"/>
</dbReference>
<reference evidence="3 4" key="1">
    <citation type="journal article" date="2011" name="Syst. Appl. Microbiol.">
        <title>Defluviimonas denitrificans gen. nov., sp. nov., and Pararhodobacter aggregans gen. nov., sp. nov., non-phototrophic Rhodobacteraceae from the biofilter of a marine aquaculture.</title>
        <authorList>
            <person name="Foesel B.U."/>
            <person name="Drake H.L."/>
            <person name="Schramm A."/>
        </authorList>
    </citation>
    <scope>NUCLEOTIDE SEQUENCE [LARGE SCALE GENOMIC DNA]</scope>
    <source>
        <strain evidence="3 4">D1-19</strain>
    </source>
</reference>
<sequence>MGIGFDPKPVRLSPRDAILYALGLGIGDDPLDSRALAYVYEKDLSVFPTMPVVLGSPGMWFDRAGLDFRKLVHAGQTLEVVRRIPVDAPMTATNRITAVYDKGADKGVIIEVERRLATEDGALVATTVSQYLCRGDGGFGGTQQQPRNDWQKPDRAPDARIEIATLPQQALIYRLNGDMNPLHIDPERARSVGFDRPILHGLCTFGIAGRAILAAKPGAALKALSVRMAKPVYPGETLRFEVWDMGADLLFEASVPSRDAVVLAAGRARAE</sequence>
<dbReference type="EMBL" id="QDDR01000003">
    <property type="protein sequence ID" value="PVE48274.1"/>
    <property type="molecule type" value="Genomic_DNA"/>
</dbReference>
<dbReference type="AlphaFoldDB" id="A0A2T7UUD0"/>
<keyword evidence="4" id="KW-1185">Reference proteome</keyword>
<dbReference type="OrthoDB" id="5522043at2"/>
<dbReference type="GO" id="GO:0006635">
    <property type="term" value="P:fatty acid beta-oxidation"/>
    <property type="evidence" value="ECO:0007669"/>
    <property type="project" value="TreeGrafter"/>
</dbReference>
<dbReference type="Proteomes" id="UP000244810">
    <property type="component" value="Unassembled WGS sequence"/>
</dbReference>
<dbReference type="GO" id="GO:0044594">
    <property type="term" value="F:17-beta-hydroxysteroid dehydrogenase (NAD+) activity"/>
    <property type="evidence" value="ECO:0007669"/>
    <property type="project" value="TreeGrafter"/>
</dbReference>
<dbReference type="GO" id="GO:0004300">
    <property type="term" value="F:enoyl-CoA hydratase activity"/>
    <property type="evidence" value="ECO:0007669"/>
    <property type="project" value="TreeGrafter"/>
</dbReference>
<dbReference type="Pfam" id="PF01575">
    <property type="entry name" value="MaoC_dehydratas"/>
    <property type="match status" value="1"/>
</dbReference>
<dbReference type="Gene3D" id="3.10.129.10">
    <property type="entry name" value="Hotdog Thioesterase"/>
    <property type="match status" value="1"/>
</dbReference>
<feature type="domain" description="MaoC-like" evidence="1">
    <location>
        <begin position="152"/>
        <end position="252"/>
    </location>
</feature>